<dbReference type="Proteomes" id="UP000789595">
    <property type="component" value="Unassembled WGS sequence"/>
</dbReference>
<proteinExistence type="predicted"/>
<dbReference type="EMBL" id="CAKKNE010000002">
    <property type="protein sequence ID" value="CAH0369452.1"/>
    <property type="molecule type" value="Genomic_DNA"/>
</dbReference>
<dbReference type="InterPro" id="IPR029058">
    <property type="entry name" value="AB_hydrolase_fold"/>
</dbReference>
<keyword evidence="3" id="KW-1185">Reference proteome</keyword>
<name>A0A8J2SLP3_9STRA</name>
<dbReference type="InterPro" id="IPR002921">
    <property type="entry name" value="Fungal_lipase-type"/>
</dbReference>
<evidence type="ECO:0000313" key="2">
    <source>
        <dbReference type="EMBL" id="CAH0369452.1"/>
    </source>
</evidence>
<dbReference type="Pfam" id="PF01764">
    <property type="entry name" value="Lipase_3"/>
    <property type="match status" value="1"/>
</dbReference>
<sequence>MNRHRGRGRRRRALAGALLTVLTTSAFPLPFMRKRVNRTVLCHQCRHAGGQGVDAMNSLDATAMAALASLVYVSGWKNRTLPIEIRAYSSKSKHAWRSGWAAERARWAKCAARAARAAPRVPGVQSAFLPPHGTIQKLGADCAPPFHRRWQPTYYFTDWSEPGPGGIRWHSTTALVARGDAGAVAVAFMGSADMRHAITNVQIMETHEKRGGGKTARGMRGAFERVRGGSITRLDEGRRRDDPVFRAIEDACRGRWLHTNGPDVCRPDKEQLLAGLLDDLASATLGTNAPIWVTGHSLGGALALQLALFAAKRRPRKAHEVRVTTFGEPPIGDRRFFDAQRRRHPRLARRYDRRVAVAAPPGCRPDIVPATTRLVGGGSSAHFAEPRHVCAADPPGNVVAAHAMVGYWRALMDGLRRDFALETLYEGPGFWGSETFDDPLLVEARRKVQKQLQREEERLRKRDKAPFPLRRPRLVEGDESCVEEGLLSS</sequence>
<comment type="caution">
    <text evidence="2">The sequence shown here is derived from an EMBL/GenBank/DDBJ whole genome shotgun (WGS) entry which is preliminary data.</text>
</comment>
<dbReference type="PANTHER" id="PTHR45856">
    <property type="entry name" value="ALPHA/BETA-HYDROLASES SUPERFAMILY PROTEIN"/>
    <property type="match status" value="1"/>
</dbReference>
<protein>
    <recommendedName>
        <fullName evidence="1">Fungal lipase-type domain-containing protein</fullName>
    </recommendedName>
</protein>
<reference evidence="2" key="1">
    <citation type="submission" date="2021-11" db="EMBL/GenBank/DDBJ databases">
        <authorList>
            <consortium name="Genoscope - CEA"/>
            <person name="William W."/>
        </authorList>
    </citation>
    <scope>NUCLEOTIDE SEQUENCE</scope>
</reference>
<dbReference type="Gene3D" id="3.40.50.1820">
    <property type="entry name" value="alpha/beta hydrolase"/>
    <property type="match status" value="1"/>
</dbReference>
<evidence type="ECO:0000313" key="3">
    <source>
        <dbReference type="Proteomes" id="UP000789595"/>
    </source>
</evidence>
<gene>
    <name evidence="2" type="ORF">PECAL_2P25740</name>
</gene>
<dbReference type="AlphaFoldDB" id="A0A8J2SLP3"/>
<dbReference type="GO" id="GO:0006629">
    <property type="term" value="P:lipid metabolic process"/>
    <property type="evidence" value="ECO:0007669"/>
    <property type="project" value="InterPro"/>
</dbReference>
<dbReference type="SUPFAM" id="SSF53474">
    <property type="entry name" value="alpha/beta-Hydrolases"/>
    <property type="match status" value="1"/>
</dbReference>
<dbReference type="PANTHER" id="PTHR45856:SF24">
    <property type="entry name" value="FUNGAL LIPASE-LIKE DOMAIN-CONTAINING PROTEIN"/>
    <property type="match status" value="1"/>
</dbReference>
<feature type="domain" description="Fungal lipase-type" evidence="1">
    <location>
        <begin position="186"/>
        <end position="341"/>
    </location>
</feature>
<accession>A0A8J2SLP3</accession>
<dbReference type="InterPro" id="IPR051218">
    <property type="entry name" value="Sec_MonoDiacylglyc_Lipase"/>
</dbReference>
<evidence type="ECO:0000259" key="1">
    <source>
        <dbReference type="Pfam" id="PF01764"/>
    </source>
</evidence>
<organism evidence="2 3">
    <name type="scientific">Pelagomonas calceolata</name>
    <dbReference type="NCBI Taxonomy" id="35677"/>
    <lineage>
        <taxon>Eukaryota</taxon>
        <taxon>Sar</taxon>
        <taxon>Stramenopiles</taxon>
        <taxon>Ochrophyta</taxon>
        <taxon>Pelagophyceae</taxon>
        <taxon>Pelagomonadales</taxon>
        <taxon>Pelagomonadaceae</taxon>
        <taxon>Pelagomonas</taxon>
    </lineage>
</organism>